<dbReference type="InterPro" id="IPR014711">
    <property type="entry name" value="TopoI_cat_a-hlx-sub_euk"/>
</dbReference>
<dbReference type="SUPFAM" id="SSF56349">
    <property type="entry name" value="DNA breaking-rejoining enzymes"/>
    <property type="match status" value="1"/>
</dbReference>
<dbReference type="InterPro" id="IPR049331">
    <property type="entry name" value="Top1B_N_bact"/>
</dbReference>
<comment type="caution">
    <text evidence="9">The sequence shown here is derived from an EMBL/GenBank/DDBJ whole genome shotgun (WGS) entry which is preliminary data.</text>
</comment>
<evidence type="ECO:0000313" key="9">
    <source>
        <dbReference type="EMBL" id="PRD48659.1"/>
    </source>
</evidence>
<evidence type="ECO:0000256" key="5">
    <source>
        <dbReference type="ARBA" id="ARBA00023125"/>
    </source>
</evidence>
<dbReference type="InterPro" id="IPR035447">
    <property type="entry name" value="DNA_topo_I_N_sf"/>
</dbReference>
<evidence type="ECO:0000256" key="3">
    <source>
        <dbReference type="ARBA" id="ARBA00012891"/>
    </source>
</evidence>
<keyword evidence="5" id="KW-0238">DNA-binding</keyword>
<dbReference type="InterPro" id="IPR011010">
    <property type="entry name" value="DNA_brk_join_enz"/>
</dbReference>
<dbReference type="Proteomes" id="UP000239711">
    <property type="component" value="Unassembled WGS sequence"/>
</dbReference>
<dbReference type="GO" id="GO:0003917">
    <property type="term" value="F:DNA topoisomerase type I (single strand cut, ATP-independent) activity"/>
    <property type="evidence" value="ECO:0007669"/>
    <property type="project" value="UniProtKB-EC"/>
</dbReference>
<dbReference type="Pfam" id="PF21338">
    <property type="entry name" value="Top1B_N_bact"/>
    <property type="match status" value="1"/>
</dbReference>
<evidence type="ECO:0000256" key="2">
    <source>
        <dbReference type="ARBA" id="ARBA00006645"/>
    </source>
</evidence>
<evidence type="ECO:0000259" key="8">
    <source>
        <dbReference type="Pfam" id="PF21338"/>
    </source>
</evidence>
<dbReference type="InterPro" id="IPR013500">
    <property type="entry name" value="TopoI_cat_euk"/>
</dbReference>
<dbReference type="PROSITE" id="PS52038">
    <property type="entry name" value="TOPO_IB_2"/>
    <property type="match status" value="1"/>
</dbReference>
<feature type="domain" description="DNA topoisomerase IB N-terminal" evidence="8">
    <location>
        <begin position="35"/>
        <end position="82"/>
    </location>
</feature>
<comment type="catalytic activity">
    <reaction evidence="1">
        <text>ATP-independent breakage of single-stranded DNA, followed by passage and rejoining.</text>
        <dbReference type="EC" id="5.6.2.1"/>
    </reaction>
</comment>
<dbReference type="EMBL" id="PVBQ01000003">
    <property type="protein sequence ID" value="PRD48659.1"/>
    <property type="molecule type" value="Genomic_DNA"/>
</dbReference>
<feature type="domain" description="DNA topoisomerase I catalytic core eukaryotic-type" evidence="7">
    <location>
        <begin position="98"/>
        <end position="315"/>
    </location>
</feature>
<accession>A0A2S9J7E7</accession>
<keyword evidence="10" id="KW-1185">Reference proteome</keyword>
<dbReference type="Gene3D" id="3.30.66.10">
    <property type="entry name" value="DNA topoisomerase I domain"/>
    <property type="match status" value="1"/>
</dbReference>
<sequence length="347" mass="40134">MDIKKEALFDLEEHGLRYSSPQEKGYSRKATGDSFIYLDKQGLPITNEQALSRIHSLVLPPAWREVWICASPNGHLQATGFDLNNRKQYKYHPKWTSLRSEKKFADLLTFGTKLPLLRKRVSQDLRKKTLSRDKVCALAIAIIDKTSFRAGNRYYEKNYGSYGLTTLRNKHIKQMSSNKIFFKFVGKKGVVQQCYLREKALVRALAKVKELPGQVLFQYYDEEGNVRPLDSGTINAYLKEAMLSEVSCKTFRTWNGCLLALSYMATLSLPNNTAERKKNIVNIVDYVAHELGNTRTVTRNYYIHPEILSAYESTMLDRWIRTVQSKQKLNDKMIQNKLMKLLRRQNG</sequence>
<dbReference type="Gene3D" id="1.10.132.120">
    <property type="match status" value="1"/>
</dbReference>
<organism evidence="9 10">
    <name type="scientific">Sphingobacterium haloxyli</name>
    <dbReference type="NCBI Taxonomy" id="2100533"/>
    <lineage>
        <taxon>Bacteria</taxon>
        <taxon>Pseudomonadati</taxon>
        <taxon>Bacteroidota</taxon>
        <taxon>Sphingobacteriia</taxon>
        <taxon>Sphingobacteriales</taxon>
        <taxon>Sphingobacteriaceae</taxon>
        <taxon>Sphingobacterium</taxon>
    </lineage>
</organism>
<dbReference type="GO" id="GO:0003677">
    <property type="term" value="F:DNA binding"/>
    <property type="evidence" value="ECO:0007669"/>
    <property type="project" value="UniProtKB-KW"/>
</dbReference>
<dbReference type="RefSeq" id="WP_105715979.1">
    <property type="nucleotide sequence ID" value="NZ_PVBQ01000003.1"/>
</dbReference>
<dbReference type="AlphaFoldDB" id="A0A2S9J7E7"/>
<keyword evidence="6 9" id="KW-0413">Isomerase</keyword>
<reference evidence="9 10" key="1">
    <citation type="submission" date="2018-02" db="EMBL/GenBank/DDBJ databases">
        <title>The draft genome of Sphingobacterium sp. 5JN-11.</title>
        <authorList>
            <person name="Liu L."/>
            <person name="Li L."/>
            <person name="Liang L."/>
            <person name="Zhang X."/>
            <person name="Wang T."/>
        </authorList>
    </citation>
    <scope>NUCLEOTIDE SEQUENCE [LARGE SCALE GENOMIC DNA]</scope>
    <source>
        <strain evidence="9 10">5JN-11</strain>
    </source>
</reference>
<evidence type="ECO:0000256" key="1">
    <source>
        <dbReference type="ARBA" id="ARBA00000213"/>
    </source>
</evidence>
<evidence type="ECO:0000256" key="6">
    <source>
        <dbReference type="ARBA" id="ARBA00023235"/>
    </source>
</evidence>
<protein>
    <recommendedName>
        <fullName evidence="3">DNA topoisomerase</fullName>
        <ecNumber evidence="3">5.6.2.1</ecNumber>
    </recommendedName>
</protein>
<dbReference type="PRINTS" id="PR00416">
    <property type="entry name" value="EUTPISMRASEI"/>
</dbReference>
<gene>
    <name evidence="9" type="ORF">C5745_05530</name>
</gene>
<proteinExistence type="inferred from homology"/>
<dbReference type="OrthoDB" id="9778962at2"/>
<evidence type="ECO:0000259" key="7">
    <source>
        <dbReference type="Pfam" id="PF01028"/>
    </source>
</evidence>
<dbReference type="Gene3D" id="3.90.15.10">
    <property type="entry name" value="Topoisomerase I, Chain A, domain 3"/>
    <property type="match status" value="1"/>
</dbReference>
<dbReference type="InterPro" id="IPR001631">
    <property type="entry name" value="TopoI"/>
</dbReference>
<dbReference type="GO" id="GO:0006265">
    <property type="term" value="P:DNA topological change"/>
    <property type="evidence" value="ECO:0007669"/>
    <property type="project" value="InterPro"/>
</dbReference>
<dbReference type="Pfam" id="PF01028">
    <property type="entry name" value="Topoisom_I"/>
    <property type="match status" value="1"/>
</dbReference>
<name>A0A2S9J7E7_9SPHI</name>
<dbReference type="EC" id="5.6.2.1" evidence="3"/>
<evidence type="ECO:0000256" key="4">
    <source>
        <dbReference type="ARBA" id="ARBA00023029"/>
    </source>
</evidence>
<dbReference type="SUPFAM" id="SSF55869">
    <property type="entry name" value="DNA topoisomerase I domain"/>
    <property type="match status" value="1"/>
</dbReference>
<evidence type="ECO:0000313" key="10">
    <source>
        <dbReference type="Proteomes" id="UP000239711"/>
    </source>
</evidence>
<keyword evidence="4" id="KW-0799">Topoisomerase</keyword>
<comment type="similarity">
    <text evidence="2">Belongs to the type IB topoisomerase family.</text>
</comment>